<comment type="caution">
    <text evidence="8">The sequence shown here is derived from an EMBL/GenBank/DDBJ whole genome shotgun (WGS) entry which is preliminary data.</text>
</comment>
<feature type="chain" id="PRO_5045055732" description="17 kDa surface antigen" evidence="6">
    <location>
        <begin position="23"/>
        <end position="255"/>
    </location>
</feature>
<organism evidence="8 9">
    <name type="scientific">Caulobacter ginsengisoli</name>
    <dbReference type="NCBI Taxonomy" id="400775"/>
    <lineage>
        <taxon>Bacteria</taxon>
        <taxon>Pseudomonadati</taxon>
        <taxon>Pseudomonadota</taxon>
        <taxon>Alphaproteobacteria</taxon>
        <taxon>Caulobacterales</taxon>
        <taxon>Caulobacteraceae</taxon>
        <taxon>Caulobacter</taxon>
    </lineage>
</organism>
<keyword evidence="4" id="KW-0449">Lipoprotein</keyword>
<dbReference type="Pfam" id="PF05433">
    <property type="entry name" value="Rick_17kDa_Anti"/>
    <property type="match status" value="1"/>
</dbReference>
<evidence type="ECO:0000256" key="3">
    <source>
        <dbReference type="ARBA" id="ARBA00015281"/>
    </source>
</evidence>
<keyword evidence="9" id="KW-1185">Reference proteome</keyword>
<proteinExistence type="inferred from homology"/>
<feature type="compositionally biased region" description="Basic and acidic residues" evidence="5">
    <location>
        <begin position="54"/>
        <end position="65"/>
    </location>
</feature>
<evidence type="ECO:0000256" key="6">
    <source>
        <dbReference type="SAM" id="SignalP"/>
    </source>
</evidence>
<reference evidence="8 9" key="1">
    <citation type="submission" date="2023-07" db="EMBL/GenBank/DDBJ databases">
        <title>Genomic Encyclopedia of Type Strains, Phase IV (KMG-IV): sequencing the most valuable type-strain genomes for metagenomic binning, comparative biology and taxonomic classification.</title>
        <authorList>
            <person name="Goeker M."/>
        </authorList>
    </citation>
    <scope>NUCLEOTIDE SEQUENCE [LARGE SCALE GENOMIC DNA]</scope>
    <source>
        <strain evidence="8 9">DSM 18695</strain>
    </source>
</reference>
<evidence type="ECO:0000259" key="7">
    <source>
        <dbReference type="Pfam" id="PF05433"/>
    </source>
</evidence>
<dbReference type="RefSeq" id="WP_307347249.1">
    <property type="nucleotide sequence ID" value="NZ_JAUSVS010000002.1"/>
</dbReference>
<name>A0ABU0IQE4_9CAUL</name>
<accession>A0ABU0IQE4</accession>
<dbReference type="Proteomes" id="UP001228905">
    <property type="component" value="Unassembled WGS sequence"/>
</dbReference>
<dbReference type="EMBL" id="JAUSVS010000002">
    <property type="protein sequence ID" value="MDQ0463393.1"/>
    <property type="molecule type" value="Genomic_DNA"/>
</dbReference>
<comment type="subcellular location">
    <subcellularLocation>
        <location evidence="1">Cell outer membrane</location>
        <topology evidence="1">Lipid-anchor</topology>
    </subcellularLocation>
</comment>
<evidence type="ECO:0000256" key="2">
    <source>
        <dbReference type="ARBA" id="ARBA00008681"/>
    </source>
</evidence>
<feature type="signal peptide" evidence="6">
    <location>
        <begin position="1"/>
        <end position="22"/>
    </location>
</feature>
<evidence type="ECO:0000256" key="5">
    <source>
        <dbReference type="SAM" id="MobiDB-lite"/>
    </source>
</evidence>
<protein>
    <recommendedName>
        <fullName evidence="3">17 kDa surface antigen</fullName>
    </recommendedName>
</protein>
<feature type="domain" description="Glycine zipper 2TM" evidence="7">
    <location>
        <begin position="137"/>
        <end position="177"/>
    </location>
</feature>
<evidence type="ECO:0000256" key="1">
    <source>
        <dbReference type="ARBA" id="ARBA00004459"/>
    </source>
</evidence>
<dbReference type="InterPro" id="IPR008816">
    <property type="entry name" value="Gly_zipper_2TM_dom"/>
</dbReference>
<evidence type="ECO:0000256" key="4">
    <source>
        <dbReference type="ARBA" id="ARBA00023288"/>
    </source>
</evidence>
<gene>
    <name evidence="8" type="ORF">QO010_001164</name>
</gene>
<keyword evidence="6" id="KW-0732">Signal</keyword>
<feature type="compositionally biased region" description="Low complexity" evidence="5">
    <location>
        <begin position="43"/>
        <end position="52"/>
    </location>
</feature>
<sequence length="255" mass="28658">MKTTPMLTLVTVLALTAGTVSAQGYSSPGYDAWRAQQRQYQQQQQSYQDQRSAYNDRQDNYEAERADYEARRAKWERDRADYDARYGPGSYVRQYGEWRYEGYRPSNDGYAQGYGPGPDRYRDSPCERRRSNNTTTGGVIGALAGAAIGSNVAARNARTEGAVLGAVIGAGVGASVGRSTAQCDSSGYYYSYNQTYPYNEGGYYRGASSSGRYNYRYYARRGCRLAVAPAYYNGTSDYRYVRVCPDNRGRYRITR</sequence>
<evidence type="ECO:0000313" key="9">
    <source>
        <dbReference type="Proteomes" id="UP001228905"/>
    </source>
</evidence>
<feature type="region of interest" description="Disordered" evidence="5">
    <location>
        <begin position="43"/>
        <end position="65"/>
    </location>
</feature>
<evidence type="ECO:0000313" key="8">
    <source>
        <dbReference type="EMBL" id="MDQ0463393.1"/>
    </source>
</evidence>
<comment type="similarity">
    <text evidence="2">Belongs to the rickettsiale 17 kDa surface antigen family.</text>
</comment>